<dbReference type="SUPFAM" id="SSF52172">
    <property type="entry name" value="CheY-like"/>
    <property type="match status" value="2"/>
</dbReference>
<dbReference type="InterPro" id="IPR011006">
    <property type="entry name" value="CheY-like_superfamily"/>
</dbReference>
<dbReference type="PANTHER" id="PTHR41523">
    <property type="entry name" value="TWO-COMPONENT SYSTEM SENSOR PROTEIN"/>
    <property type="match status" value="1"/>
</dbReference>
<dbReference type="Pfam" id="PF08448">
    <property type="entry name" value="PAS_4"/>
    <property type="match status" value="1"/>
</dbReference>
<dbReference type="InterPro" id="IPR000014">
    <property type="entry name" value="PAS"/>
</dbReference>
<dbReference type="PROSITE" id="PS50113">
    <property type="entry name" value="PAC"/>
    <property type="match status" value="1"/>
</dbReference>
<evidence type="ECO:0000256" key="6">
    <source>
        <dbReference type="ARBA" id="ARBA00022679"/>
    </source>
</evidence>
<dbReference type="InterPro" id="IPR035965">
    <property type="entry name" value="PAS-like_dom_sf"/>
</dbReference>
<dbReference type="EMBL" id="JBBHJZ010000001">
    <property type="protein sequence ID" value="MEJ5975059.1"/>
    <property type="molecule type" value="Genomic_DNA"/>
</dbReference>
<evidence type="ECO:0000313" key="16">
    <source>
        <dbReference type="EMBL" id="MEJ5975059.1"/>
    </source>
</evidence>
<feature type="domain" description="Response regulatory" evidence="13">
    <location>
        <begin position="8"/>
        <end position="125"/>
    </location>
</feature>
<feature type="domain" description="Response regulatory" evidence="13">
    <location>
        <begin position="489"/>
        <end position="599"/>
    </location>
</feature>
<evidence type="ECO:0000256" key="2">
    <source>
        <dbReference type="ARBA" id="ARBA00012438"/>
    </source>
</evidence>
<dbReference type="Gene3D" id="3.40.50.2300">
    <property type="match status" value="2"/>
</dbReference>
<evidence type="ECO:0000259" key="15">
    <source>
        <dbReference type="PROSITE" id="PS50113"/>
    </source>
</evidence>
<dbReference type="SMART" id="SM00911">
    <property type="entry name" value="HWE_HK"/>
    <property type="match status" value="1"/>
</dbReference>
<evidence type="ECO:0000256" key="12">
    <source>
        <dbReference type="PROSITE-ProRule" id="PRU00169"/>
    </source>
</evidence>
<evidence type="ECO:0000256" key="5">
    <source>
        <dbReference type="ARBA" id="ARBA00022643"/>
    </source>
</evidence>
<evidence type="ECO:0000256" key="4">
    <source>
        <dbReference type="ARBA" id="ARBA00022630"/>
    </source>
</evidence>
<keyword evidence="17" id="KW-1185">Reference proteome</keyword>
<proteinExistence type="predicted"/>
<dbReference type="SMART" id="SM00448">
    <property type="entry name" value="REC"/>
    <property type="match status" value="2"/>
</dbReference>
<dbReference type="PROSITE" id="PS50110">
    <property type="entry name" value="RESPONSE_REGULATORY"/>
    <property type="match status" value="2"/>
</dbReference>
<keyword evidence="3 12" id="KW-0597">Phosphoprotein</keyword>
<keyword evidence="6" id="KW-0808">Transferase</keyword>
<dbReference type="PANTHER" id="PTHR41523:SF7">
    <property type="entry name" value="HISTIDINE KINASE"/>
    <property type="match status" value="1"/>
</dbReference>
<evidence type="ECO:0000256" key="10">
    <source>
        <dbReference type="ARBA" id="ARBA00022840"/>
    </source>
</evidence>
<keyword evidence="9" id="KW-0418">Kinase</keyword>
<feature type="domain" description="PAS" evidence="14">
    <location>
        <begin position="144"/>
        <end position="216"/>
    </location>
</feature>
<feature type="modified residue" description="4-aspartylphosphate" evidence="12">
    <location>
        <position position="539"/>
    </location>
</feature>
<evidence type="ECO:0000313" key="17">
    <source>
        <dbReference type="Proteomes" id="UP001361239"/>
    </source>
</evidence>
<comment type="caution">
    <text evidence="16">The sequence shown here is derived from an EMBL/GenBank/DDBJ whole genome shotgun (WGS) entry which is preliminary data.</text>
</comment>
<accession>A0ABU8RPU5</accession>
<organism evidence="16 17">
    <name type="scientific">Novosphingobium anseongense</name>
    <dbReference type="NCBI Taxonomy" id="3133436"/>
    <lineage>
        <taxon>Bacteria</taxon>
        <taxon>Pseudomonadati</taxon>
        <taxon>Pseudomonadota</taxon>
        <taxon>Alphaproteobacteria</taxon>
        <taxon>Sphingomonadales</taxon>
        <taxon>Sphingomonadaceae</taxon>
        <taxon>Novosphingobium</taxon>
    </lineage>
</organism>
<dbReference type="Proteomes" id="UP001361239">
    <property type="component" value="Unassembled WGS sequence"/>
</dbReference>
<name>A0ABU8RPU5_9SPHN</name>
<dbReference type="InterPro" id="IPR036890">
    <property type="entry name" value="HATPase_C_sf"/>
</dbReference>
<gene>
    <name evidence="16" type="ORF">WG901_00300</name>
</gene>
<dbReference type="InterPro" id="IPR001789">
    <property type="entry name" value="Sig_transdc_resp-reg_receiver"/>
</dbReference>
<comment type="catalytic activity">
    <reaction evidence="1">
        <text>ATP + protein L-histidine = ADP + protein N-phospho-L-histidine.</text>
        <dbReference type="EC" id="2.7.13.3"/>
    </reaction>
</comment>
<evidence type="ECO:0000256" key="1">
    <source>
        <dbReference type="ARBA" id="ARBA00000085"/>
    </source>
</evidence>
<keyword evidence="10" id="KW-0067">ATP-binding</keyword>
<dbReference type="SUPFAM" id="SSF55785">
    <property type="entry name" value="PYP-like sensor domain (PAS domain)"/>
    <property type="match status" value="1"/>
</dbReference>
<keyword evidence="4" id="KW-0285">Flavoprotein</keyword>
<dbReference type="InterPro" id="IPR000700">
    <property type="entry name" value="PAS-assoc_C"/>
</dbReference>
<dbReference type="RefSeq" id="WP_339585034.1">
    <property type="nucleotide sequence ID" value="NZ_JBBHJZ010000001.1"/>
</dbReference>
<keyword evidence="8" id="KW-0547">Nucleotide-binding</keyword>
<feature type="domain" description="PAC" evidence="15">
    <location>
        <begin position="220"/>
        <end position="272"/>
    </location>
</feature>
<dbReference type="PROSITE" id="PS50112">
    <property type="entry name" value="PAS"/>
    <property type="match status" value="1"/>
</dbReference>
<dbReference type="NCBIfam" id="TIGR00229">
    <property type="entry name" value="sensory_box"/>
    <property type="match status" value="1"/>
</dbReference>
<evidence type="ECO:0000256" key="8">
    <source>
        <dbReference type="ARBA" id="ARBA00022741"/>
    </source>
</evidence>
<evidence type="ECO:0000256" key="3">
    <source>
        <dbReference type="ARBA" id="ARBA00022553"/>
    </source>
</evidence>
<dbReference type="InterPro" id="IPR013656">
    <property type="entry name" value="PAS_4"/>
</dbReference>
<feature type="modified residue" description="4-aspartylphosphate" evidence="12">
    <location>
        <position position="57"/>
    </location>
</feature>
<dbReference type="SUPFAM" id="SSF55874">
    <property type="entry name" value="ATPase domain of HSP90 chaperone/DNA topoisomerase II/histidine kinase"/>
    <property type="match status" value="1"/>
</dbReference>
<protein>
    <recommendedName>
        <fullName evidence="2">histidine kinase</fullName>
        <ecNumber evidence="2">2.7.13.3</ecNumber>
    </recommendedName>
</protein>
<dbReference type="EC" id="2.7.13.3" evidence="2"/>
<reference evidence="16 17" key="1">
    <citation type="submission" date="2024-03" db="EMBL/GenBank/DDBJ databases">
        <authorList>
            <person name="Jo J.-H."/>
        </authorList>
    </citation>
    <scope>NUCLEOTIDE SEQUENCE [LARGE SCALE GENOMIC DNA]</scope>
    <source>
        <strain evidence="16 17">PS1R-30</strain>
    </source>
</reference>
<keyword evidence="11" id="KW-0843">Virulence</keyword>
<dbReference type="CDD" id="cd00130">
    <property type="entry name" value="PAS"/>
    <property type="match status" value="1"/>
</dbReference>
<dbReference type="Pfam" id="PF07536">
    <property type="entry name" value="HWE_HK"/>
    <property type="match status" value="1"/>
</dbReference>
<dbReference type="Gene3D" id="3.30.565.10">
    <property type="entry name" value="Histidine kinase-like ATPase, C-terminal domain"/>
    <property type="match status" value="1"/>
</dbReference>
<evidence type="ECO:0000256" key="9">
    <source>
        <dbReference type="ARBA" id="ARBA00022777"/>
    </source>
</evidence>
<evidence type="ECO:0000259" key="13">
    <source>
        <dbReference type="PROSITE" id="PS50110"/>
    </source>
</evidence>
<dbReference type="Gene3D" id="3.30.450.20">
    <property type="entry name" value="PAS domain"/>
    <property type="match status" value="1"/>
</dbReference>
<keyword evidence="5" id="KW-0288">FMN</keyword>
<evidence type="ECO:0000256" key="11">
    <source>
        <dbReference type="ARBA" id="ARBA00023026"/>
    </source>
</evidence>
<evidence type="ECO:0000259" key="14">
    <source>
        <dbReference type="PROSITE" id="PS50112"/>
    </source>
</evidence>
<dbReference type="Pfam" id="PF00072">
    <property type="entry name" value="Response_reg"/>
    <property type="match status" value="1"/>
</dbReference>
<evidence type="ECO:0000256" key="7">
    <source>
        <dbReference type="ARBA" id="ARBA00022737"/>
    </source>
</evidence>
<keyword evidence="7" id="KW-0677">Repeat</keyword>
<sequence>MTPPDLVRVLAVDDVPENLIALEALLRDEGVQLLQARSGIEALELLLVHDVALALLDVQMPGMDGFELAELMRGAERTRRVPIIFLTAVGTDERRRFRGYEAGAVDYLFKPVDPQVVRSKVEIFVELYRQRAELARQRDEHAAALARLTAHRDNSPLAIVELDREQRIIAWSQGAERLFGWRSAEVAGFRAARIKWICPDDDGHFAELLAGMIDGATERATRTLRFCTAEGYTLDCECYCSALRDAGGRLMSINVQMLDVTERKRAEETQRLLVGELNHRVKNTLASVQAIAQQTLRHSSGPSDFAPTFLGRVQALARAHSLLSSATWQGASLRELIAGQAAIGTFAAERLAARGPDIDLAPEPALHLALVLHELVTNAHKYGALSVPAGSVGLTWRVANGLLELDWIERGGPALAAPTHRGFGTALIERSLRADGGSATATYDTAGIVWRLTLPYLGSAKTAPIAAGGSSTAASSGAASASQGIKGLRLVIVEDEPLIALELTGIVEDAGAVVVGAASDPAAALRLIADLAIDGVILDGNLQGQPVDAVADALASAGIPFLFVSGYGRDHLPVGHLEAPLIGKPFDAKLLLLEIGTMCQRLETSE</sequence>
<dbReference type="InterPro" id="IPR011102">
    <property type="entry name" value="Sig_transdc_His_kinase_HWE"/>
</dbReference>